<evidence type="ECO:0000259" key="1">
    <source>
        <dbReference type="Pfam" id="PF13349"/>
    </source>
</evidence>
<keyword evidence="3" id="KW-1185">Reference proteome</keyword>
<dbReference type="Gene3D" id="2.160.20.120">
    <property type="match status" value="1"/>
</dbReference>
<evidence type="ECO:0000313" key="2">
    <source>
        <dbReference type="EMBL" id="SHN09132.1"/>
    </source>
</evidence>
<gene>
    <name evidence="2" type="ORF">SAMN04488057_106170</name>
</gene>
<dbReference type="OrthoDB" id="835341at2"/>
<reference evidence="2 3" key="1">
    <citation type="submission" date="2016-11" db="EMBL/GenBank/DDBJ databases">
        <authorList>
            <person name="Jaros S."/>
            <person name="Januszkiewicz K."/>
            <person name="Wedrychowicz H."/>
        </authorList>
    </citation>
    <scope>NUCLEOTIDE SEQUENCE [LARGE SCALE GENOMIC DNA]</scope>
    <source>
        <strain evidence="2 3">CGMCC 1.6102</strain>
    </source>
</reference>
<evidence type="ECO:0000313" key="3">
    <source>
        <dbReference type="Proteomes" id="UP000184513"/>
    </source>
</evidence>
<feature type="domain" description="DUF4097" evidence="1">
    <location>
        <begin position="133"/>
        <end position="218"/>
    </location>
</feature>
<accession>A0A1M7NYB1</accession>
<dbReference type="Proteomes" id="UP000184513">
    <property type="component" value="Unassembled WGS sequence"/>
</dbReference>
<proteinExistence type="predicted"/>
<feature type="domain" description="DUF4097" evidence="1">
    <location>
        <begin position="228"/>
        <end position="326"/>
    </location>
</feature>
<dbReference type="AlphaFoldDB" id="A0A1M7NYB1"/>
<dbReference type="Pfam" id="PF13349">
    <property type="entry name" value="DUF4097"/>
    <property type="match status" value="2"/>
</dbReference>
<dbReference type="RefSeq" id="WP_073094813.1">
    <property type="nucleotide sequence ID" value="NZ_FRCY01000006.1"/>
</dbReference>
<dbReference type="InterPro" id="IPR025164">
    <property type="entry name" value="Toastrack_DUF4097"/>
</dbReference>
<protein>
    <submittedName>
        <fullName evidence="2">Putative adhesin</fullName>
    </submittedName>
</protein>
<dbReference type="EMBL" id="FRCY01000006">
    <property type="protein sequence ID" value="SHN09132.1"/>
    <property type="molecule type" value="Genomic_DNA"/>
</dbReference>
<name>A0A1M7NYB1_9BACT</name>
<dbReference type="STRING" id="388280.SAMN04488057_106170"/>
<sequence length="328" mass="35292">MRTITGKQGKKVWQFYLPVRKHLNIGILLLLNMFLFASCLDPTLETVVDYEESFSEISSIAVDAGSLPVHYVGNPDLEEVHLDALLRTNTNADRNIAYRLVEDKLIVSLEQAGLGRGRLEGHILLTGPVDMSLQLVAGSGEVRAENVRAARIHLEVNSGHVRAKDLEAQDLYLAASSGEVLGENLSGNTIADLSSGRLVLDQLDGNLEATSSSGNMKLKHISGLLHAELSSGNMDMEHVAALGNVRISSGKVNGRNIGLCEYTYFKASSGDISIQTNSDLAAFNYDIHTGSGRVKVGESESSGTLKIMNGAPHTIRGEVNSGKIEIIN</sequence>
<organism evidence="2 3">
    <name type="scientific">Cyclobacterium lianum</name>
    <dbReference type="NCBI Taxonomy" id="388280"/>
    <lineage>
        <taxon>Bacteria</taxon>
        <taxon>Pseudomonadati</taxon>
        <taxon>Bacteroidota</taxon>
        <taxon>Cytophagia</taxon>
        <taxon>Cytophagales</taxon>
        <taxon>Cyclobacteriaceae</taxon>
        <taxon>Cyclobacterium</taxon>
    </lineage>
</organism>